<dbReference type="GO" id="GO:0071949">
    <property type="term" value="F:FAD binding"/>
    <property type="evidence" value="ECO:0007669"/>
    <property type="project" value="InterPro"/>
</dbReference>
<dbReference type="InterPro" id="IPR050641">
    <property type="entry name" value="RIFMO-like"/>
</dbReference>
<dbReference type="Gene3D" id="3.40.30.120">
    <property type="match status" value="1"/>
</dbReference>
<keyword evidence="3" id="KW-0274">FAD</keyword>
<dbReference type="AlphaFoldDB" id="A0A6M5K9I0"/>
<protein>
    <submittedName>
        <fullName evidence="4">LooC</fullName>
    </submittedName>
</protein>
<organism evidence="4">
    <name type="scientific">Nocardiopsis flavescens</name>
    <dbReference type="NCBI Taxonomy" id="758803"/>
    <lineage>
        <taxon>Bacteria</taxon>
        <taxon>Bacillati</taxon>
        <taxon>Actinomycetota</taxon>
        <taxon>Actinomycetes</taxon>
        <taxon>Streptosporangiales</taxon>
        <taxon>Nocardiopsidaceae</taxon>
        <taxon>Nocardiopsis</taxon>
    </lineage>
</organism>
<dbReference type="EMBL" id="MT371051">
    <property type="protein sequence ID" value="QJU69520.1"/>
    <property type="molecule type" value="Genomic_DNA"/>
</dbReference>
<evidence type="ECO:0000256" key="2">
    <source>
        <dbReference type="ARBA" id="ARBA00022630"/>
    </source>
</evidence>
<dbReference type="PANTHER" id="PTHR43004">
    <property type="entry name" value="TRK SYSTEM POTASSIUM UPTAKE PROTEIN"/>
    <property type="match status" value="1"/>
</dbReference>
<dbReference type="Gene3D" id="3.30.9.10">
    <property type="entry name" value="D-Amino Acid Oxidase, subunit A, domain 2"/>
    <property type="match status" value="1"/>
</dbReference>
<dbReference type="Gene3D" id="3.50.50.60">
    <property type="entry name" value="FAD/NAD(P)-binding domain"/>
    <property type="match status" value="1"/>
</dbReference>
<keyword evidence="2" id="KW-0285">Flavoprotein</keyword>
<evidence type="ECO:0000256" key="1">
    <source>
        <dbReference type="ARBA" id="ARBA00001974"/>
    </source>
</evidence>
<comment type="cofactor">
    <cofactor evidence="1">
        <name>FAD</name>
        <dbReference type="ChEBI" id="CHEBI:57692"/>
    </cofactor>
</comment>
<dbReference type="PRINTS" id="PR00420">
    <property type="entry name" value="RNGMNOXGNASE"/>
</dbReference>
<dbReference type="SUPFAM" id="SSF51905">
    <property type="entry name" value="FAD/NAD(P)-binding domain"/>
    <property type="match status" value="1"/>
</dbReference>
<dbReference type="NCBIfam" id="NF004780">
    <property type="entry name" value="PRK06126.1"/>
    <property type="match status" value="1"/>
</dbReference>
<sequence length="536" mass="58881">MNRQAKEVDVLIVGGGPVGMSLALDLRYRGVDCLLVEAGDGSVSHPRVGTVGPRSMELFRRWGVADAIRNAGWPGDHPLDAVWVTAVGGHEIHRLERGTVDTRPAHEHTPEPEAVCPQHWLAPLLAQELGPPPEGPLWTRCSLDAFTQDENGVTATVVDHGDRATRTVRAVYMVGCDGASSKVRKACRIEAPAWYETKVFRNILFRAPGLRELMGPSAALFYFLLLSSSLRFPVRALDGRELYRLTVGLDGSPEASEHSRSLVMRALAVDTPVEVLSDDMWHLTHRVAERFRAGRVFLAGDAAHTLSPSGGFGMNTGICSAADLGWKLAAALEGWAGPLLLDSYEQERRPVAVDSLEEANINLVRTMKRSVPGELHEDSPEGRRAREEMARRLVESDVGREFNAPQIHLGFRYFSPLIQPDPVDPQGEGVGSGPRATTGSRAPHCWLPDGTSTLDLFGRRFVLLRFAESDRLTVLERAFSVRGVPFEVVRCEDRAVADQYGFPFVLVRPDGHIAWRGEELPVEPVALVDMVRGEVV</sequence>
<evidence type="ECO:0000313" key="4">
    <source>
        <dbReference type="EMBL" id="QJU69520.1"/>
    </source>
</evidence>
<evidence type="ECO:0000256" key="3">
    <source>
        <dbReference type="ARBA" id="ARBA00022827"/>
    </source>
</evidence>
<proteinExistence type="predicted"/>
<dbReference type="InterPro" id="IPR036188">
    <property type="entry name" value="FAD/NAD-bd_sf"/>
</dbReference>
<dbReference type="InterPro" id="IPR002938">
    <property type="entry name" value="FAD-bd"/>
</dbReference>
<dbReference type="Pfam" id="PF01494">
    <property type="entry name" value="FAD_binding_3"/>
    <property type="match status" value="1"/>
</dbReference>
<dbReference type="GO" id="GO:0016709">
    <property type="term" value="F:oxidoreductase activity, acting on paired donors, with incorporation or reduction of molecular oxygen, NAD(P)H as one donor, and incorporation of one atom of oxygen"/>
    <property type="evidence" value="ECO:0007669"/>
    <property type="project" value="UniProtKB-ARBA"/>
</dbReference>
<dbReference type="PANTHER" id="PTHR43004:SF19">
    <property type="entry name" value="BINDING MONOOXYGENASE, PUTATIVE (JCVI)-RELATED"/>
    <property type="match status" value="1"/>
</dbReference>
<dbReference type="Pfam" id="PF21274">
    <property type="entry name" value="Rng_hyd_C"/>
    <property type="match status" value="1"/>
</dbReference>
<name>A0A6M5K9I0_9ACTN</name>
<reference evidence="4" key="1">
    <citation type="submission" date="2020-04" db="EMBL/GenBank/DDBJ databases">
        <title>Discovery, Biosynthesis and Heterologous Production of Loongmycin A, a Potent Anti-Cancer indolocarbazole alkaloid.</title>
        <authorList>
            <person name="Yang C."/>
            <person name="Zhang B."/>
            <person name="Xue W."/>
            <person name="Li W."/>
            <person name="Xu Z."/>
            <person name="Shi J."/>
            <person name="Shen Y."/>
            <person name="Jiao R."/>
            <person name="Tan R."/>
            <person name="Ge H."/>
        </authorList>
    </citation>
    <scope>NUCLEOTIDE SEQUENCE</scope>
    <source>
        <strain evidence="4">NA01583</strain>
    </source>
</reference>
<accession>A0A6M5K9I0</accession>